<proteinExistence type="predicted"/>
<reference evidence="1" key="2">
    <citation type="journal article" date="2015" name="Data Brief">
        <title>Shoot transcriptome of the giant reed, Arundo donax.</title>
        <authorList>
            <person name="Barrero R.A."/>
            <person name="Guerrero F.D."/>
            <person name="Moolhuijzen P."/>
            <person name="Goolsby J.A."/>
            <person name="Tidwell J."/>
            <person name="Bellgard S.E."/>
            <person name="Bellgard M.I."/>
        </authorList>
    </citation>
    <scope>NUCLEOTIDE SEQUENCE</scope>
    <source>
        <tissue evidence="1">Shoot tissue taken approximately 20 cm above the soil surface</tissue>
    </source>
</reference>
<organism evidence="1">
    <name type="scientific">Arundo donax</name>
    <name type="common">Giant reed</name>
    <name type="synonym">Donax arundinaceus</name>
    <dbReference type="NCBI Taxonomy" id="35708"/>
    <lineage>
        <taxon>Eukaryota</taxon>
        <taxon>Viridiplantae</taxon>
        <taxon>Streptophyta</taxon>
        <taxon>Embryophyta</taxon>
        <taxon>Tracheophyta</taxon>
        <taxon>Spermatophyta</taxon>
        <taxon>Magnoliopsida</taxon>
        <taxon>Liliopsida</taxon>
        <taxon>Poales</taxon>
        <taxon>Poaceae</taxon>
        <taxon>PACMAD clade</taxon>
        <taxon>Arundinoideae</taxon>
        <taxon>Arundineae</taxon>
        <taxon>Arundo</taxon>
    </lineage>
</organism>
<evidence type="ECO:0000313" key="1">
    <source>
        <dbReference type="EMBL" id="JAD23514.1"/>
    </source>
</evidence>
<reference evidence="1" key="1">
    <citation type="submission" date="2014-09" db="EMBL/GenBank/DDBJ databases">
        <authorList>
            <person name="Magalhaes I.L.F."/>
            <person name="Oliveira U."/>
            <person name="Santos F.R."/>
            <person name="Vidigal T.H.D.A."/>
            <person name="Brescovit A.D."/>
            <person name="Santos A.J."/>
        </authorList>
    </citation>
    <scope>NUCLEOTIDE SEQUENCE</scope>
    <source>
        <tissue evidence="1">Shoot tissue taken approximately 20 cm above the soil surface</tissue>
    </source>
</reference>
<sequence>MRYKFKLQFKSTIDAEFASHDIHINCRVKLWHRQATKTETVI</sequence>
<protein>
    <submittedName>
        <fullName evidence="1">Uncharacterized protein</fullName>
    </submittedName>
</protein>
<dbReference type="EMBL" id="GBRH01274381">
    <property type="protein sequence ID" value="JAD23514.1"/>
    <property type="molecule type" value="Transcribed_RNA"/>
</dbReference>
<name>A0A0A8YC17_ARUDO</name>
<dbReference type="AlphaFoldDB" id="A0A0A8YC17"/>
<accession>A0A0A8YC17</accession>